<dbReference type="InterPro" id="IPR029065">
    <property type="entry name" value="Enolase_C-like"/>
</dbReference>
<name>I2GTG4_9BACT</name>
<dbReference type="SUPFAM" id="SSF54826">
    <property type="entry name" value="Enolase N-terminal domain-like"/>
    <property type="match status" value="1"/>
</dbReference>
<dbReference type="InterPro" id="IPR034593">
    <property type="entry name" value="DgoD-like"/>
</dbReference>
<dbReference type="SFLD" id="SFLDG00179">
    <property type="entry name" value="mandelate_racemase"/>
    <property type="match status" value="1"/>
</dbReference>
<sequence length="436" mass="48064">MSLVTSLRGKPYSKLFLNRTLSMKSFSKKSGVSRRSAIQSVLGLAGTGLLLPESSYAQKPEPFRDYGKVKITKLETFLVKPRWIFLKIHTDVGLVGLGEPLLEGRAQTIQTAIKEIEPYLIGKDPRQVVHHWQAIYRHAFYRGGPILTSALSGIDHALWDIKGKLLNVPVYELFGGPTRDRVRIYGRASNADDMKKRKAEGYTVIKTGVAKKNPANIVENPRFIQYAADNFASLREAGGPDMDIAIDFHGAISPQTAKVLIKQLEPFQPMFVEEPCQAQNVDTMVDIARGTHIPIATGERIFTKWGFREILEKGAASIVQPDLCHAGGLTEGRIIAGMAEAYYAPIAPHNPMGPISLAVGLHLAASVPNFLVQEQVTLGEGYLKNPFKLQKDGTVMIPQGPGLGIELDENQMKDKVGHDWKNPETYNALDGSVVDW</sequence>
<dbReference type="InterPro" id="IPR013341">
    <property type="entry name" value="Mandelate_racemase_N_dom"/>
</dbReference>
<reference evidence="3 4" key="1">
    <citation type="journal article" date="2012" name="J. Bacteriol.">
        <title>Genome Sequence of the Filamentous Bacterium Fibrisoma limi BUZ 3T.</title>
        <authorList>
            <person name="Filippini M."/>
            <person name="Qi W."/>
            <person name="Jaenicke S."/>
            <person name="Goesmann A."/>
            <person name="Smits T.H."/>
            <person name="Bagheri H.C."/>
        </authorList>
    </citation>
    <scope>NUCLEOTIDE SEQUENCE [LARGE SCALE GENOMIC DNA]</scope>
    <source>
        <strain evidence="4">BUZ 3T</strain>
    </source>
</reference>
<proteinExistence type="predicted"/>
<protein>
    <submittedName>
        <fullName evidence="3">Mandelate racemase/muconate lactonizing protein</fullName>
    </submittedName>
</protein>
<dbReference type="PROSITE" id="PS00909">
    <property type="entry name" value="MR_MLE_2"/>
    <property type="match status" value="1"/>
</dbReference>
<dbReference type="PANTHER" id="PTHR48080:SF2">
    <property type="entry name" value="D-GALACTONATE DEHYDRATASE"/>
    <property type="match status" value="1"/>
</dbReference>
<dbReference type="GO" id="GO:0009063">
    <property type="term" value="P:amino acid catabolic process"/>
    <property type="evidence" value="ECO:0007669"/>
    <property type="project" value="InterPro"/>
</dbReference>
<dbReference type="AlphaFoldDB" id="I2GTG4"/>
<dbReference type="PROSITE" id="PS00908">
    <property type="entry name" value="MR_MLE_1"/>
    <property type="match status" value="1"/>
</dbReference>
<dbReference type="SFLD" id="SFLDS00001">
    <property type="entry name" value="Enolase"/>
    <property type="match status" value="1"/>
</dbReference>
<dbReference type="PANTHER" id="PTHR48080">
    <property type="entry name" value="D-GALACTONATE DEHYDRATASE-RELATED"/>
    <property type="match status" value="1"/>
</dbReference>
<keyword evidence="4" id="KW-1185">Reference proteome</keyword>
<dbReference type="InterPro" id="IPR018110">
    <property type="entry name" value="Mandel_Rmase/mucon_lact_enz_CS"/>
</dbReference>
<evidence type="ECO:0000313" key="3">
    <source>
        <dbReference type="EMBL" id="CCH57193.1"/>
    </source>
</evidence>
<dbReference type="EMBL" id="CAIT01000010">
    <property type="protein sequence ID" value="CCH57193.1"/>
    <property type="molecule type" value="Genomic_DNA"/>
</dbReference>
<keyword evidence="1" id="KW-0456">Lyase</keyword>
<dbReference type="Gene3D" id="3.20.20.120">
    <property type="entry name" value="Enolase-like C-terminal domain"/>
    <property type="match status" value="1"/>
</dbReference>
<dbReference type="Gene3D" id="3.30.390.10">
    <property type="entry name" value="Enolase-like, N-terminal domain"/>
    <property type="match status" value="1"/>
</dbReference>
<evidence type="ECO:0000259" key="2">
    <source>
        <dbReference type="SMART" id="SM00922"/>
    </source>
</evidence>
<evidence type="ECO:0000313" key="4">
    <source>
        <dbReference type="Proteomes" id="UP000009309"/>
    </source>
</evidence>
<evidence type="ECO:0000256" key="1">
    <source>
        <dbReference type="ARBA" id="ARBA00023239"/>
    </source>
</evidence>
<accession>I2GTG4</accession>
<feature type="domain" description="Mandelate racemase/muconate lactonizing enzyme C-terminal" evidence="2">
    <location>
        <begin position="191"/>
        <end position="294"/>
    </location>
</feature>
<dbReference type="InterPro" id="IPR029017">
    <property type="entry name" value="Enolase-like_N"/>
</dbReference>
<comment type="caution">
    <text evidence="3">The sequence shown here is derived from an EMBL/GenBank/DDBJ whole genome shotgun (WGS) entry which is preliminary data.</text>
</comment>
<dbReference type="SUPFAM" id="SSF51604">
    <property type="entry name" value="Enolase C-terminal domain-like"/>
    <property type="match status" value="1"/>
</dbReference>
<dbReference type="Pfam" id="PF13378">
    <property type="entry name" value="MR_MLE_C"/>
    <property type="match status" value="1"/>
</dbReference>
<dbReference type="GO" id="GO:0016854">
    <property type="term" value="F:racemase and epimerase activity"/>
    <property type="evidence" value="ECO:0007669"/>
    <property type="project" value="UniProtKB-ARBA"/>
</dbReference>
<dbReference type="InterPro" id="IPR036849">
    <property type="entry name" value="Enolase-like_C_sf"/>
</dbReference>
<dbReference type="GO" id="GO:0016829">
    <property type="term" value="F:lyase activity"/>
    <property type="evidence" value="ECO:0007669"/>
    <property type="project" value="UniProtKB-KW"/>
</dbReference>
<dbReference type="Pfam" id="PF02746">
    <property type="entry name" value="MR_MLE_N"/>
    <property type="match status" value="1"/>
</dbReference>
<gene>
    <name evidence="3" type="ORF">BN8_06599</name>
</gene>
<dbReference type="STRING" id="1185876.BN8_06599"/>
<dbReference type="eggNOG" id="COG4948">
    <property type="taxonomic scope" value="Bacteria"/>
</dbReference>
<dbReference type="Proteomes" id="UP000009309">
    <property type="component" value="Unassembled WGS sequence"/>
</dbReference>
<dbReference type="InterPro" id="IPR013342">
    <property type="entry name" value="Mandelate_racemase_C"/>
</dbReference>
<organism evidence="3 4">
    <name type="scientific">Fibrisoma limi BUZ 3</name>
    <dbReference type="NCBI Taxonomy" id="1185876"/>
    <lineage>
        <taxon>Bacteria</taxon>
        <taxon>Pseudomonadati</taxon>
        <taxon>Bacteroidota</taxon>
        <taxon>Cytophagia</taxon>
        <taxon>Cytophagales</taxon>
        <taxon>Spirosomataceae</taxon>
        <taxon>Fibrisoma</taxon>
    </lineage>
</organism>
<dbReference type="SMART" id="SM00922">
    <property type="entry name" value="MR_MLE"/>
    <property type="match status" value="1"/>
</dbReference>
<dbReference type="NCBIfam" id="NF010624">
    <property type="entry name" value="PRK14017.1"/>
    <property type="match status" value="1"/>
</dbReference>